<keyword evidence="6 8" id="KW-0687">Ribonucleoprotein</keyword>
<evidence type="ECO:0000256" key="7">
    <source>
        <dbReference type="ARBA" id="ARBA00035209"/>
    </source>
</evidence>
<keyword evidence="4 8" id="KW-0689">Ribosomal protein</keyword>
<dbReference type="PROSITE" id="PS00474">
    <property type="entry name" value="RIBOSOMAL_L3"/>
    <property type="match status" value="1"/>
</dbReference>
<dbReference type="HAMAP" id="MF_01325_B">
    <property type="entry name" value="Ribosomal_uL3_B"/>
    <property type="match status" value="1"/>
</dbReference>
<protein>
    <recommendedName>
        <fullName evidence="7">Large ribosomal subunit protein uL3m</fullName>
    </recommendedName>
</protein>
<dbReference type="InterPro" id="IPR019926">
    <property type="entry name" value="Ribosomal_uL3_CS"/>
</dbReference>
<comment type="caution">
    <text evidence="9">The sequence shown here is derived from an EMBL/GenBank/DDBJ whole genome shotgun (WGS) entry which is preliminary data.</text>
</comment>
<dbReference type="Pfam" id="PF00297">
    <property type="entry name" value="Ribosomal_L3"/>
    <property type="match status" value="1"/>
</dbReference>
<accession>A0AAN7WES0</accession>
<comment type="subcellular location">
    <subcellularLocation>
        <location evidence="1">Mitochondrion</location>
    </subcellularLocation>
</comment>
<dbReference type="Proteomes" id="UP001306508">
    <property type="component" value="Unassembled WGS sequence"/>
</dbReference>
<evidence type="ECO:0000313" key="9">
    <source>
        <dbReference type="EMBL" id="KAK5774218.1"/>
    </source>
</evidence>
<evidence type="ECO:0000256" key="4">
    <source>
        <dbReference type="ARBA" id="ARBA00022980"/>
    </source>
</evidence>
<dbReference type="GO" id="GO:0005762">
    <property type="term" value="C:mitochondrial large ribosomal subunit"/>
    <property type="evidence" value="ECO:0007669"/>
    <property type="project" value="TreeGrafter"/>
</dbReference>
<evidence type="ECO:0000256" key="6">
    <source>
        <dbReference type="ARBA" id="ARBA00023274"/>
    </source>
</evidence>
<dbReference type="GO" id="GO:0006412">
    <property type="term" value="P:translation"/>
    <property type="evidence" value="ECO:0007669"/>
    <property type="project" value="InterPro"/>
</dbReference>
<dbReference type="PANTHER" id="PTHR11229">
    <property type="entry name" value="50S RIBOSOMAL PROTEIN L3"/>
    <property type="match status" value="1"/>
</dbReference>
<evidence type="ECO:0000256" key="2">
    <source>
        <dbReference type="ARBA" id="ARBA00006540"/>
    </source>
</evidence>
<evidence type="ECO:0000256" key="1">
    <source>
        <dbReference type="ARBA" id="ARBA00004173"/>
    </source>
</evidence>
<keyword evidence="3" id="KW-0809">Transit peptide</keyword>
<name>A0AAN7WES0_9SACH</name>
<dbReference type="AlphaFoldDB" id="A0AAN7WES0"/>
<sequence>MLKQLFRTYITRPKLVAPSTISPSISPDLLKSTSNSIASKQNNVSQRLSNKWLPHRTGVIGKKLGMSPFFDLETGHRIACTVVELNNVEVLLHRTPEVNGYWALQVGYGNLDNPLRETRQMLGHFAKIGVNPKEKVCEFQFADSNGLLPVGTLLKPSFFKLNQFVDCQSVSKGKGFAGVMKRHNFKGQPASHGNSLTHRHGGSYGQHQDPGRILPGKKMPGRMGGHNVTLQNLQVMKIDDVNSVLWIKGAIPGPKGSFVKIQDSFKRPPTL</sequence>
<reference evidence="10" key="1">
    <citation type="submission" date="2023-07" db="EMBL/GenBank/DDBJ databases">
        <title>A draft genome of Kazachstania heterogenica Y-27499.</title>
        <authorList>
            <person name="Donic C."/>
            <person name="Kralova J.S."/>
            <person name="Fidel L."/>
            <person name="Ben-Dor S."/>
            <person name="Jung S."/>
        </authorList>
    </citation>
    <scope>NUCLEOTIDE SEQUENCE [LARGE SCALE GENOMIC DNA]</scope>
    <source>
        <strain evidence="10">Y27499</strain>
    </source>
</reference>
<dbReference type="EMBL" id="JAWIZZ010000055">
    <property type="protein sequence ID" value="KAK5774218.1"/>
    <property type="molecule type" value="Genomic_DNA"/>
</dbReference>
<dbReference type="InterPro" id="IPR000597">
    <property type="entry name" value="Ribosomal_uL3"/>
</dbReference>
<dbReference type="InterPro" id="IPR009000">
    <property type="entry name" value="Transl_B-barrel_sf"/>
</dbReference>
<dbReference type="PANTHER" id="PTHR11229:SF8">
    <property type="entry name" value="LARGE RIBOSOMAL SUBUNIT PROTEIN UL3M"/>
    <property type="match status" value="1"/>
</dbReference>
<comment type="similarity">
    <text evidence="2 8">Belongs to the universal ribosomal protein uL3 family.</text>
</comment>
<dbReference type="SUPFAM" id="SSF50447">
    <property type="entry name" value="Translation proteins"/>
    <property type="match status" value="1"/>
</dbReference>
<keyword evidence="10" id="KW-1185">Reference proteome</keyword>
<dbReference type="InterPro" id="IPR019927">
    <property type="entry name" value="Ribosomal_uL3_bac/org-type"/>
</dbReference>
<proteinExistence type="inferred from homology"/>
<evidence type="ECO:0000256" key="5">
    <source>
        <dbReference type="ARBA" id="ARBA00023128"/>
    </source>
</evidence>
<dbReference type="FunFam" id="2.40.30.10:FF:000004">
    <property type="entry name" value="50S ribosomal protein L3"/>
    <property type="match status" value="1"/>
</dbReference>
<gene>
    <name evidence="9" type="ORF">RI543_004507</name>
</gene>
<evidence type="ECO:0000256" key="8">
    <source>
        <dbReference type="RuleBase" id="RU003905"/>
    </source>
</evidence>
<keyword evidence="5" id="KW-0496">Mitochondrion</keyword>
<organism evidence="9 10">
    <name type="scientific">Arxiozyma heterogenica</name>
    <dbReference type="NCBI Taxonomy" id="278026"/>
    <lineage>
        <taxon>Eukaryota</taxon>
        <taxon>Fungi</taxon>
        <taxon>Dikarya</taxon>
        <taxon>Ascomycota</taxon>
        <taxon>Saccharomycotina</taxon>
        <taxon>Saccharomycetes</taxon>
        <taxon>Saccharomycetales</taxon>
        <taxon>Saccharomycetaceae</taxon>
        <taxon>Arxiozyma</taxon>
    </lineage>
</organism>
<evidence type="ECO:0000256" key="3">
    <source>
        <dbReference type="ARBA" id="ARBA00022946"/>
    </source>
</evidence>
<dbReference type="GO" id="GO:0003735">
    <property type="term" value="F:structural constituent of ribosome"/>
    <property type="evidence" value="ECO:0007669"/>
    <property type="project" value="InterPro"/>
</dbReference>
<dbReference type="Gene3D" id="2.40.30.10">
    <property type="entry name" value="Translation factors"/>
    <property type="match status" value="1"/>
</dbReference>
<dbReference type="NCBIfam" id="TIGR03625">
    <property type="entry name" value="L3_bact"/>
    <property type="match status" value="1"/>
</dbReference>
<dbReference type="Gene3D" id="3.30.160.810">
    <property type="match status" value="1"/>
</dbReference>
<evidence type="ECO:0000313" key="10">
    <source>
        <dbReference type="Proteomes" id="UP001306508"/>
    </source>
</evidence>